<dbReference type="InterPro" id="IPR011989">
    <property type="entry name" value="ARM-like"/>
</dbReference>
<dbReference type="SUPFAM" id="SSF48371">
    <property type="entry name" value="ARM repeat"/>
    <property type="match status" value="1"/>
</dbReference>
<dbReference type="AlphaFoldDB" id="A0A0N4XMB1"/>
<sequence>MGDSRLNHLGSIFESKNCSLRREAAVAFGKYCLSDDKVTEVLLKYICSSSWDARVAAADAVQSILRNMDPVLLKYICSSSWDARVAAADAVQSILRNMDPFPGKIEMVPMATSLLELDPAHVLKTFKPLLSEDGAALSASASGVRVNAQQQRHVLDQHLDMSAVIGITSACRFAGFVNDLDMQPQSNSNSPKHESKEVHFIHDPFPLIPVFSYMYTHTSAHYCSCPLIVQR</sequence>
<evidence type="ECO:0000313" key="1">
    <source>
        <dbReference type="EMBL" id="VDL67252.1"/>
    </source>
</evidence>
<protein>
    <submittedName>
        <fullName evidence="3">Adaptin_N domain-containing protein</fullName>
    </submittedName>
</protein>
<dbReference type="InterPro" id="IPR016024">
    <property type="entry name" value="ARM-type_fold"/>
</dbReference>
<keyword evidence="2" id="KW-1185">Reference proteome</keyword>
<evidence type="ECO:0000313" key="2">
    <source>
        <dbReference type="Proteomes" id="UP000271162"/>
    </source>
</evidence>
<name>A0A0N4XMB1_NIPBR</name>
<reference evidence="1 2" key="2">
    <citation type="submission" date="2018-11" db="EMBL/GenBank/DDBJ databases">
        <authorList>
            <consortium name="Pathogen Informatics"/>
        </authorList>
    </citation>
    <scope>NUCLEOTIDE SEQUENCE [LARGE SCALE GENOMIC DNA]</scope>
</reference>
<organism evidence="3">
    <name type="scientific">Nippostrongylus brasiliensis</name>
    <name type="common">Rat hookworm</name>
    <dbReference type="NCBI Taxonomy" id="27835"/>
    <lineage>
        <taxon>Eukaryota</taxon>
        <taxon>Metazoa</taxon>
        <taxon>Ecdysozoa</taxon>
        <taxon>Nematoda</taxon>
        <taxon>Chromadorea</taxon>
        <taxon>Rhabditida</taxon>
        <taxon>Rhabditina</taxon>
        <taxon>Rhabditomorpha</taxon>
        <taxon>Strongyloidea</taxon>
        <taxon>Heligmosomidae</taxon>
        <taxon>Nippostrongylus</taxon>
    </lineage>
</organism>
<evidence type="ECO:0000313" key="3">
    <source>
        <dbReference type="WBParaSite" id="NBR_0000366301-mRNA-1"/>
    </source>
</evidence>
<dbReference type="STRING" id="27835.A0A0N4XMB1"/>
<dbReference type="Proteomes" id="UP000271162">
    <property type="component" value="Unassembled WGS sequence"/>
</dbReference>
<dbReference type="EMBL" id="UYSL01005775">
    <property type="protein sequence ID" value="VDL67252.1"/>
    <property type="molecule type" value="Genomic_DNA"/>
</dbReference>
<dbReference type="WBParaSite" id="NBR_0000366301-mRNA-1">
    <property type="protein sequence ID" value="NBR_0000366301-mRNA-1"/>
    <property type="gene ID" value="NBR_0000366301"/>
</dbReference>
<accession>A0A0N4XMB1</accession>
<reference evidence="3" key="1">
    <citation type="submission" date="2017-02" db="UniProtKB">
        <authorList>
            <consortium name="WormBaseParasite"/>
        </authorList>
    </citation>
    <scope>IDENTIFICATION</scope>
</reference>
<dbReference type="Gene3D" id="1.25.10.10">
    <property type="entry name" value="Leucine-rich Repeat Variant"/>
    <property type="match status" value="1"/>
</dbReference>
<proteinExistence type="predicted"/>
<gene>
    <name evidence="1" type="ORF">NBR_LOCUS3663</name>
</gene>